<dbReference type="EMBL" id="CZKA01000046">
    <property type="protein sequence ID" value="CUR58560.1"/>
    <property type="molecule type" value="Genomic_DNA"/>
</dbReference>
<evidence type="ECO:0000313" key="2">
    <source>
        <dbReference type="EMBL" id="CUR58560.1"/>
    </source>
</evidence>
<dbReference type="InterPro" id="IPR003961">
    <property type="entry name" value="FN3_dom"/>
</dbReference>
<name>A0A2P2C9C2_9ZZZZ</name>
<dbReference type="SUPFAM" id="SSF49899">
    <property type="entry name" value="Concanavalin A-like lectins/glucanases"/>
    <property type="match status" value="1"/>
</dbReference>
<dbReference type="SUPFAM" id="SSF49265">
    <property type="entry name" value="Fibronectin type III"/>
    <property type="match status" value="1"/>
</dbReference>
<accession>A0A2P2C9C2</accession>
<dbReference type="InterPro" id="IPR013783">
    <property type="entry name" value="Ig-like_fold"/>
</dbReference>
<dbReference type="Gene3D" id="2.130.10.10">
    <property type="entry name" value="YVTN repeat-like/Quinoprotein amine dehydrogenase"/>
    <property type="match status" value="1"/>
</dbReference>
<dbReference type="InterPro" id="IPR011047">
    <property type="entry name" value="Quinoprotein_ADH-like_sf"/>
</dbReference>
<sequence>MRPVRTGRIFGGLVSLGLLLPAIALATVSSPAEAVITGNVMSGTASPMWQTNGIVRSVLVAGNTIYAGGDFTAVRPPGTNVGSGQSVTRNRVAAFNATTGAVITTFNANANGRVSSMSMSPDGTRLYIAGSFTTVGGVTRNRVAAVNPTTGALITSFNANVGSTVNAVAASSSAVYIGGAFTRVGGVTKSYLASVNPTTGALNTGFNTVMGRRPDLICTPGGFGCNDTGVVTYNPTVTVIAVTPDSSTLLVGGNFIGTNGNNTGGMASLDPATGATRSWGANSVQPINTNCVGRVSDISIANGVGYVTGEGDPPGCYEGTYSARLSDGALNWNSSCLGASQAIAVLNGVLYKGSHEHDCAFNRGGSYSGYVGGTSRGTFIHRHLIGQDITDGSSVHWSPDTNGAGNQPVGPRALDAATLPSGTSVIVVGGDFTLVNDVRQQGLTRFVSGGDTATPAVPGRNINADKWVDTPIQVGMRLPITAQPTAAGTLTVQIPAVDDADTGVLTYRIYRDGGNTAIATLSVESFPWSRPVLRYNDTGLAAGSTHTYRVSASDGVRTSALSTAVSGTVSAGAPPAFITAYGNVNPDVWWRLDGGSPADDNTGNGHTGDFVGGVTPGQPGAVNGDAAVTLDGSTGYLTSSAQISEPNAFAEAAWFKTTSTTGGVIVAQSDRQTGPGGNTDRLITMDNNGGLVFAMKAGLSGPFGVGTINIRNQGPVFNDGQWHLVVGSYDGDGNAALYVDGWLQGTATGTPFDPTAKANGLANSYLRAGYADMTAVQLRFGINFYNNKWPLSHFFDGSLDEVTAFNHPLTQAQVSSMFAAGVGAGA</sequence>
<gene>
    <name evidence="2" type="ORF">NOCA2500031</name>
</gene>
<dbReference type="Pfam" id="PF13385">
    <property type="entry name" value="Laminin_G_3"/>
    <property type="match status" value="1"/>
</dbReference>
<feature type="domain" description="Fibronectin type-III" evidence="1">
    <location>
        <begin position="476"/>
        <end position="576"/>
    </location>
</feature>
<protein>
    <submittedName>
        <fullName evidence="2">Putative LamG domain protein jellyroll fold domain protein</fullName>
    </submittedName>
</protein>
<dbReference type="InterPro" id="IPR015943">
    <property type="entry name" value="WD40/YVTN_repeat-like_dom_sf"/>
</dbReference>
<dbReference type="Gene3D" id="2.60.120.200">
    <property type="match status" value="1"/>
</dbReference>
<organism evidence="2">
    <name type="scientific">metagenome</name>
    <dbReference type="NCBI Taxonomy" id="256318"/>
    <lineage>
        <taxon>unclassified sequences</taxon>
        <taxon>metagenomes</taxon>
    </lineage>
</organism>
<proteinExistence type="predicted"/>
<dbReference type="InterPro" id="IPR036116">
    <property type="entry name" value="FN3_sf"/>
</dbReference>
<dbReference type="PROSITE" id="PS50853">
    <property type="entry name" value="FN3"/>
    <property type="match status" value="1"/>
</dbReference>
<dbReference type="SUPFAM" id="SSF50998">
    <property type="entry name" value="Quinoprotein alcohol dehydrogenase-like"/>
    <property type="match status" value="1"/>
</dbReference>
<dbReference type="InterPro" id="IPR013320">
    <property type="entry name" value="ConA-like_dom_sf"/>
</dbReference>
<reference evidence="2" key="1">
    <citation type="submission" date="2015-08" db="EMBL/GenBank/DDBJ databases">
        <authorList>
            <person name="Babu N.S."/>
            <person name="Beckwith C.J."/>
            <person name="Beseler K.G."/>
            <person name="Brison A."/>
            <person name="Carone J.V."/>
            <person name="Caskin T.P."/>
            <person name="Diamond M."/>
            <person name="Durham M.E."/>
            <person name="Foxe J.M."/>
            <person name="Go M."/>
            <person name="Henderson B.A."/>
            <person name="Jones I.B."/>
            <person name="McGettigan J.A."/>
            <person name="Micheletti S.J."/>
            <person name="Nasrallah M.E."/>
            <person name="Ortiz D."/>
            <person name="Piller C.R."/>
            <person name="Privatt S.R."/>
            <person name="Schneider S.L."/>
            <person name="Sharp S."/>
            <person name="Smith T.C."/>
            <person name="Stanton J.D."/>
            <person name="Ullery H.E."/>
            <person name="Wilson R.J."/>
            <person name="Serrano M.G."/>
            <person name="Buck G."/>
            <person name="Lee V."/>
            <person name="Wang Y."/>
            <person name="Carvalho R."/>
            <person name="Voegtly L."/>
            <person name="Shi R."/>
            <person name="Duckworth R."/>
            <person name="Johnson A."/>
            <person name="Loviza R."/>
            <person name="Walstead R."/>
            <person name="Shah Z."/>
            <person name="Kiflezghi M."/>
            <person name="Wade K."/>
            <person name="Ball S.L."/>
            <person name="Bradley K.W."/>
            <person name="Asai D.J."/>
            <person name="Bowman C.A."/>
            <person name="Russell D.A."/>
            <person name="Pope W.H."/>
            <person name="Jacobs-Sera D."/>
            <person name="Hendrix R.W."/>
            <person name="Hatfull G.F."/>
        </authorList>
    </citation>
    <scope>NUCLEOTIDE SEQUENCE</scope>
</reference>
<evidence type="ECO:0000259" key="1">
    <source>
        <dbReference type="PROSITE" id="PS50853"/>
    </source>
</evidence>
<dbReference type="AlphaFoldDB" id="A0A2P2C9C2"/>
<dbReference type="Gene3D" id="2.60.40.10">
    <property type="entry name" value="Immunoglobulins"/>
    <property type="match status" value="1"/>
</dbReference>